<keyword evidence="2" id="KW-1185">Reference proteome</keyword>
<name>A0ABQ4SZP9_9HYPH</name>
<organism evidence="1 2">
    <name type="scientific">Methylobacterium jeotgali</name>
    <dbReference type="NCBI Taxonomy" id="381630"/>
    <lineage>
        <taxon>Bacteria</taxon>
        <taxon>Pseudomonadati</taxon>
        <taxon>Pseudomonadota</taxon>
        <taxon>Alphaproteobacteria</taxon>
        <taxon>Hyphomicrobiales</taxon>
        <taxon>Methylobacteriaceae</taxon>
        <taxon>Methylobacterium</taxon>
    </lineage>
</organism>
<proteinExistence type="predicted"/>
<dbReference type="EMBL" id="BPQR01000084">
    <property type="protein sequence ID" value="GJE08681.1"/>
    <property type="molecule type" value="Genomic_DNA"/>
</dbReference>
<gene>
    <name evidence="1" type="ORF">AOPFMNJM_4024</name>
</gene>
<reference evidence="1" key="2">
    <citation type="submission" date="2021-08" db="EMBL/GenBank/DDBJ databases">
        <authorList>
            <person name="Tani A."/>
            <person name="Ola A."/>
            <person name="Ogura Y."/>
            <person name="Katsura K."/>
            <person name="Hayashi T."/>
        </authorList>
    </citation>
    <scope>NUCLEOTIDE SEQUENCE</scope>
    <source>
        <strain evidence="1">LMG 23639</strain>
    </source>
</reference>
<evidence type="ECO:0000313" key="1">
    <source>
        <dbReference type="EMBL" id="GJE08681.1"/>
    </source>
</evidence>
<dbReference type="Proteomes" id="UP001055102">
    <property type="component" value="Unassembled WGS sequence"/>
</dbReference>
<reference evidence="1" key="1">
    <citation type="journal article" date="2021" name="Front. Microbiol.">
        <title>Comprehensive Comparative Genomics and Phenotyping of Methylobacterium Species.</title>
        <authorList>
            <person name="Alessa O."/>
            <person name="Ogura Y."/>
            <person name="Fujitani Y."/>
            <person name="Takami H."/>
            <person name="Hayashi T."/>
            <person name="Sahin N."/>
            <person name="Tani A."/>
        </authorList>
    </citation>
    <scope>NUCLEOTIDE SEQUENCE</scope>
    <source>
        <strain evidence="1">LMG 23639</strain>
    </source>
</reference>
<comment type="caution">
    <text evidence="1">The sequence shown here is derived from an EMBL/GenBank/DDBJ whole genome shotgun (WGS) entry which is preliminary data.</text>
</comment>
<protein>
    <submittedName>
        <fullName evidence="1">Uncharacterized protein</fullName>
    </submittedName>
</protein>
<sequence length="97" mass="11528">MDREDDLDFEEFCSLTEEQRQAQIDRECAAYNAAWARLSLGQQQRVLRTRYVKAAARARSTLRLIDNEITRDSLRFWQRRLLGLRIWRATGVRPVET</sequence>
<dbReference type="RefSeq" id="WP_238278590.1">
    <property type="nucleotide sequence ID" value="NZ_BPQR01000084.1"/>
</dbReference>
<accession>A0ABQ4SZP9</accession>
<evidence type="ECO:0000313" key="2">
    <source>
        <dbReference type="Proteomes" id="UP001055102"/>
    </source>
</evidence>